<keyword evidence="8" id="KW-1185">Reference proteome</keyword>
<keyword evidence="5" id="KW-0539">Nucleus</keyword>
<reference evidence="7 8" key="1">
    <citation type="journal article" date="2020" name="Mol. Plant">
        <title>The Chromosome-Based Rubber Tree Genome Provides New Insights into Spurge Genome Evolution and Rubber Biosynthesis.</title>
        <authorList>
            <person name="Liu J."/>
            <person name="Shi C."/>
            <person name="Shi C.C."/>
            <person name="Li W."/>
            <person name="Zhang Q.J."/>
            <person name="Zhang Y."/>
            <person name="Li K."/>
            <person name="Lu H.F."/>
            <person name="Shi C."/>
            <person name="Zhu S.T."/>
            <person name="Xiao Z.Y."/>
            <person name="Nan H."/>
            <person name="Yue Y."/>
            <person name="Zhu X.G."/>
            <person name="Wu Y."/>
            <person name="Hong X.N."/>
            <person name="Fan G.Y."/>
            <person name="Tong Y."/>
            <person name="Zhang D."/>
            <person name="Mao C.L."/>
            <person name="Liu Y.L."/>
            <person name="Hao S.J."/>
            <person name="Liu W.Q."/>
            <person name="Lv M.Q."/>
            <person name="Zhang H.B."/>
            <person name="Liu Y."/>
            <person name="Hu-Tang G.R."/>
            <person name="Wang J.P."/>
            <person name="Wang J.H."/>
            <person name="Sun Y.H."/>
            <person name="Ni S.B."/>
            <person name="Chen W.B."/>
            <person name="Zhang X.C."/>
            <person name="Jiao Y.N."/>
            <person name="Eichler E.E."/>
            <person name="Li G.H."/>
            <person name="Liu X."/>
            <person name="Gao L.Z."/>
        </authorList>
    </citation>
    <scope>NUCLEOTIDE SEQUENCE [LARGE SCALE GENOMIC DNA]</scope>
    <source>
        <strain evidence="8">cv. GT1</strain>
        <tissue evidence="7">Leaf</tissue>
    </source>
</reference>
<dbReference type="InterPro" id="IPR002885">
    <property type="entry name" value="PPR_rpt"/>
</dbReference>
<evidence type="ECO:0000256" key="1">
    <source>
        <dbReference type="ARBA" id="ARBA00004123"/>
    </source>
</evidence>
<evidence type="ECO:0000256" key="4">
    <source>
        <dbReference type="ARBA" id="ARBA00022853"/>
    </source>
</evidence>
<accession>A0A6A6K7C7</accession>
<dbReference type="GO" id="GO:0005634">
    <property type="term" value="C:nucleus"/>
    <property type="evidence" value="ECO:0007669"/>
    <property type="project" value="UniProtKB-SubCell"/>
</dbReference>
<comment type="caution">
    <text evidence="7">The sequence shown here is derived from an EMBL/GenBank/DDBJ whole genome shotgun (WGS) entry which is preliminary data.</text>
</comment>
<keyword evidence="3" id="KW-0677">Repeat</keyword>
<keyword evidence="2" id="KW-0853">WD repeat</keyword>
<evidence type="ECO:0000259" key="6">
    <source>
        <dbReference type="SMART" id="SM00856"/>
    </source>
</evidence>
<evidence type="ECO:0000313" key="7">
    <source>
        <dbReference type="EMBL" id="KAF2284414.1"/>
    </source>
</evidence>
<feature type="domain" description="Pectinesterase inhibitor" evidence="6">
    <location>
        <begin position="1"/>
        <end position="109"/>
    </location>
</feature>
<dbReference type="FunFam" id="1.25.40.10:FF:000158">
    <property type="entry name" value="pentatricopeptide repeat-containing protein At2g33680"/>
    <property type="match status" value="1"/>
</dbReference>
<dbReference type="GO" id="GO:0006325">
    <property type="term" value="P:chromatin organization"/>
    <property type="evidence" value="ECO:0007669"/>
    <property type="project" value="UniProtKB-KW"/>
</dbReference>
<evidence type="ECO:0000313" key="8">
    <source>
        <dbReference type="Proteomes" id="UP000467840"/>
    </source>
</evidence>
<dbReference type="Gene3D" id="1.20.140.40">
    <property type="entry name" value="Invertase/pectin methylesterase inhibitor family protein"/>
    <property type="match status" value="1"/>
</dbReference>
<dbReference type="EMBL" id="JAAGAX010000018">
    <property type="protein sequence ID" value="KAF2284414.1"/>
    <property type="molecule type" value="Genomic_DNA"/>
</dbReference>
<dbReference type="Gene3D" id="1.25.40.10">
    <property type="entry name" value="Tetratricopeptide repeat domain"/>
    <property type="match status" value="2"/>
</dbReference>
<dbReference type="InterPro" id="IPR036322">
    <property type="entry name" value="WD40_repeat_dom_sf"/>
</dbReference>
<dbReference type="NCBIfam" id="TIGR00756">
    <property type="entry name" value="PPR"/>
    <property type="match status" value="1"/>
</dbReference>
<dbReference type="SMART" id="SM00856">
    <property type="entry name" value="PMEI"/>
    <property type="match status" value="1"/>
</dbReference>
<dbReference type="SUPFAM" id="SSF50978">
    <property type="entry name" value="WD40 repeat-like"/>
    <property type="match status" value="1"/>
</dbReference>
<dbReference type="InterPro" id="IPR015943">
    <property type="entry name" value="WD40/YVTN_repeat-like_dom_sf"/>
</dbReference>
<dbReference type="PANTHER" id="PTHR47926">
    <property type="entry name" value="PENTATRICOPEPTIDE REPEAT-CONTAINING PROTEIN"/>
    <property type="match status" value="1"/>
</dbReference>
<dbReference type="InterPro" id="IPR046848">
    <property type="entry name" value="E_motif"/>
</dbReference>
<proteinExistence type="predicted"/>
<dbReference type="InterPro" id="IPR055410">
    <property type="entry name" value="Beta-prop_CAF1B_HIR1"/>
</dbReference>
<evidence type="ECO:0000256" key="3">
    <source>
        <dbReference type="ARBA" id="ARBA00022737"/>
    </source>
</evidence>
<dbReference type="AlphaFoldDB" id="A0A6A6K7C7"/>
<dbReference type="InterPro" id="IPR035513">
    <property type="entry name" value="Invertase/methylesterase_inhib"/>
</dbReference>
<dbReference type="Gene3D" id="2.130.10.10">
    <property type="entry name" value="YVTN repeat-like/Quinoprotein amine dehydrogenase"/>
    <property type="match status" value="1"/>
</dbReference>
<gene>
    <name evidence="7" type="ORF">GH714_021606</name>
</gene>
<keyword evidence="4" id="KW-0156">Chromatin regulator</keyword>
<dbReference type="Proteomes" id="UP000467840">
    <property type="component" value="Chromosome 12"/>
</dbReference>
<dbReference type="InterPro" id="IPR006501">
    <property type="entry name" value="Pectinesterase_inhib_dom"/>
</dbReference>
<dbReference type="GO" id="GO:0009451">
    <property type="term" value="P:RNA modification"/>
    <property type="evidence" value="ECO:0007669"/>
    <property type="project" value="InterPro"/>
</dbReference>
<dbReference type="InterPro" id="IPR011990">
    <property type="entry name" value="TPR-like_helical_dom_sf"/>
</dbReference>
<name>A0A6A6K7C7_HEVBR</name>
<dbReference type="SUPFAM" id="SSF101148">
    <property type="entry name" value="Plant invertase/pectin methylesterase inhibitor"/>
    <property type="match status" value="1"/>
</dbReference>
<dbReference type="Pfam" id="PF04043">
    <property type="entry name" value="PMEI"/>
    <property type="match status" value="1"/>
</dbReference>
<comment type="subcellular location">
    <subcellularLocation>
        <location evidence="1">Nucleus</location>
    </subcellularLocation>
</comment>
<dbReference type="GO" id="GO:0099402">
    <property type="term" value="P:plant organ development"/>
    <property type="evidence" value="ECO:0007669"/>
    <property type="project" value="UniProtKB-ARBA"/>
</dbReference>
<dbReference type="Pfam" id="PF24105">
    <property type="entry name" value="Beta-prop_CAF1B_HIR1"/>
    <property type="match status" value="1"/>
</dbReference>
<dbReference type="PANTHER" id="PTHR47926:SF516">
    <property type="entry name" value="SMK1"/>
    <property type="match status" value="1"/>
</dbReference>
<protein>
    <recommendedName>
        <fullName evidence="6">Pectinesterase inhibitor domain-containing protein</fullName>
    </recommendedName>
</protein>
<dbReference type="GO" id="GO:0004857">
    <property type="term" value="F:enzyme inhibitor activity"/>
    <property type="evidence" value="ECO:0007669"/>
    <property type="project" value="InterPro"/>
</dbReference>
<dbReference type="CDD" id="cd14859">
    <property type="entry name" value="PMEI_like"/>
    <property type="match status" value="1"/>
</dbReference>
<evidence type="ECO:0000256" key="2">
    <source>
        <dbReference type="ARBA" id="ARBA00022574"/>
    </source>
</evidence>
<evidence type="ECO:0000256" key="5">
    <source>
        <dbReference type="ARBA" id="ARBA00023242"/>
    </source>
</evidence>
<dbReference type="InterPro" id="IPR046960">
    <property type="entry name" value="PPR_At4g14850-like_plant"/>
</dbReference>
<dbReference type="GO" id="GO:0003723">
    <property type="term" value="F:RNA binding"/>
    <property type="evidence" value="ECO:0007669"/>
    <property type="project" value="InterPro"/>
</dbReference>
<dbReference type="Pfam" id="PF20431">
    <property type="entry name" value="E_motif"/>
    <property type="match status" value="1"/>
</dbReference>
<sequence>MIGIGIANATATSSYLSSQLPSSANDTILKKVLKECADKYSYAGDALQASVQDLAVESYDYAYMHIMAAADYPNGCHNAFKRYPGLAYPPEIARREKGLKQICDVVLGIVDLLGSVHQLLDNHFHYVQGVAWDPLNKYVASLSSDRTCRVYINKPQTKTKGFEKINYVCQHVITKTEHQLADDSKSSKNHLFHDETLPSFFRRLAWSPDGSFLLVPAGSYKMSPASDMVNTAYAFSRKDFSRPALMLPGASKPVVAVRFCPMVFSPRGLHSAGFFKLPYRLIFAVATLNSLSSNAQYLAVSSQDGYCTLVEFETNELGLPIPSAEHKKDLFPENKSPIIEKREDIMIETPVNDGFRCLEFDDFGFGKNGFYAEALNLFRDMIAQGVKVDVLTIPSILNACGGGGDLMKVKEIHGQVVKSILFNEDVAIGNSLIDLYAKCCLGDSEKVFQNMHNLNVVTWTTMISSYGVHGKGENHSGLIDQGRVIFSSIWSDYGFEPCVEHCACMVDLLSRCGHLEEALGLAQNMKLAATASIWGALLAGCLMHKNVKIGEIAAHHLYKLEPRNPSNYVALSCIYESQNIWDGLTRTRTNMRELGLVKTPGCSWITIAGMIHKFYQGDYSHPSTKVMCETLDDMIKVLALPNVFKQEH</sequence>
<organism evidence="7 8">
    <name type="scientific">Hevea brasiliensis</name>
    <name type="common">Para rubber tree</name>
    <name type="synonym">Siphonia brasiliensis</name>
    <dbReference type="NCBI Taxonomy" id="3981"/>
    <lineage>
        <taxon>Eukaryota</taxon>
        <taxon>Viridiplantae</taxon>
        <taxon>Streptophyta</taxon>
        <taxon>Embryophyta</taxon>
        <taxon>Tracheophyta</taxon>
        <taxon>Spermatophyta</taxon>
        <taxon>Magnoliopsida</taxon>
        <taxon>eudicotyledons</taxon>
        <taxon>Gunneridae</taxon>
        <taxon>Pentapetalae</taxon>
        <taxon>rosids</taxon>
        <taxon>fabids</taxon>
        <taxon>Malpighiales</taxon>
        <taxon>Euphorbiaceae</taxon>
        <taxon>Crotonoideae</taxon>
        <taxon>Micrandreae</taxon>
        <taxon>Hevea</taxon>
    </lineage>
</organism>
<dbReference type="Pfam" id="PF01535">
    <property type="entry name" value="PPR"/>
    <property type="match status" value="2"/>
</dbReference>
<dbReference type="NCBIfam" id="TIGR01614">
    <property type="entry name" value="PME_inhib"/>
    <property type="match status" value="1"/>
</dbReference>